<dbReference type="EMBL" id="QXFL01000024">
    <property type="protein sequence ID" value="RIV82129.1"/>
    <property type="molecule type" value="Genomic_DNA"/>
</dbReference>
<keyword evidence="2" id="KW-0270">Exopolysaccharide synthesis</keyword>
<keyword evidence="3" id="KW-0812">Transmembrane</keyword>
<dbReference type="PANTHER" id="PTHR30576">
    <property type="entry name" value="COLANIC BIOSYNTHESIS UDP-GLUCOSE LIPID CARRIER TRANSFERASE"/>
    <property type="match status" value="1"/>
</dbReference>
<evidence type="ECO:0000256" key="3">
    <source>
        <dbReference type="SAM" id="Phobius"/>
    </source>
</evidence>
<protein>
    <submittedName>
        <fullName evidence="5">Sugar transferase</fullName>
    </submittedName>
</protein>
<feature type="transmembrane region" description="Helical" evidence="3">
    <location>
        <begin position="311"/>
        <end position="335"/>
    </location>
</feature>
<evidence type="ECO:0000256" key="2">
    <source>
        <dbReference type="ARBA" id="ARBA00023169"/>
    </source>
</evidence>
<dbReference type="AlphaFoldDB" id="A0A418NN23"/>
<comment type="similarity">
    <text evidence="1">Belongs to the bacterial sugar transferase family.</text>
</comment>
<feature type="transmembrane region" description="Helical" evidence="3">
    <location>
        <begin position="159"/>
        <end position="178"/>
    </location>
</feature>
<evidence type="ECO:0000313" key="6">
    <source>
        <dbReference type="Proteomes" id="UP000286576"/>
    </source>
</evidence>
<feature type="domain" description="Bacterial sugar transferase" evidence="4">
    <location>
        <begin position="309"/>
        <end position="410"/>
    </location>
</feature>
<evidence type="ECO:0000313" key="5">
    <source>
        <dbReference type="EMBL" id="RIV82129.1"/>
    </source>
</evidence>
<dbReference type="Pfam" id="PF02397">
    <property type="entry name" value="Bac_transf"/>
    <property type="match status" value="1"/>
</dbReference>
<evidence type="ECO:0000259" key="4">
    <source>
        <dbReference type="Pfam" id="PF02397"/>
    </source>
</evidence>
<dbReference type="GO" id="GO:0016780">
    <property type="term" value="F:phosphotransferase activity, for other substituted phosphate groups"/>
    <property type="evidence" value="ECO:0007669"/>
    <property type="project" value="TreeGrafter"/>
</dbReference>
<reference evidence="5 6" key="1">
    <citation type="submission" date="2018-08" db="EMBL/GenBank/DDBJ databases">
        <title>Erythrobacter zhengii sp.nov., a bacterium isolated from deep-sea sediment.</title>
        <authorList>
            <person name="Fang C."/>
            <person name="Wu Y.-H."/>
            <person name="Sun C."/>
            <person name="Wang H."/>
            <person name="Cheng H."/>
            <person name="Meng F.-X."/>
            <person name="Wang C.-S."/>
            <person name="Xu X.-W."/>
        </authorList>
    </citation>
    <scope>NUCLEOTIDE SEQUENCE [LARGE SCALE GENOMIC DNA]</scope>
    <source>
        <strain evidence="5 6">V18</strain>
    </source>
</reference>
<name>A0A418NN23_9SPHN</name>
<accession>A0A418NN23</accession>
<keyword evidence="6" id="KW-1185">Reference proteome</keyword>
<evidence type="ECO:0000256" key="1">
    <source>
        <dbReference type="ARBA" id="ARBA00006464"/>
    </source>
</evidence>
<keyword evidence="3" id="KW-0472">Membrane</keyword>
<dbReference type="Proteomes" id="UP000286576">
    <property type="component" value="Unassembled WGS sequence"/>
</dbReference>
<gene>
    <name evidence="5" type="ORF">D2V07_18285</name>
</gene>
<organism evidence="5 6">
    <name type="scientific">Aurantiacibacter zhengii</name>
    <dbReference type="NCBI Taxonomy" id="2307003"/>
    <lineage>
        <taxon>Bacteria</taxon>
        <taxon>Pseudomonadati</taxon>
        <taxon>Pseudomonadota</taxon>
        <taxon>Alphaproteobacteria</taxon>
        <taxon>Sphingomonadales</taxon>
        <taxon>Erythrobacteraceae</taxon>
        <taxon>Aurantiacibacter</taxon>
    </lineage>
</organism>
<sequence>MPRERDETLFASGAVMDLLESERSVEPGILPTEAPDSPPASRRLPVAPLNGLTNSLEHKRLQYYLLMMVADIALLLASYVIATIAYHQGVPIGPEMKSGLATAYLMLPTYLTIALHNGSYSLNSLTQPNHSMLKMTTAMLVSAALLNFFAFFAKVNAEFSRVIFTTGMFGAILLMAMFRIALSRWIVRQCGPNPKNQLVIYDGGPRFTLPYAYHVDAEEHGLNPDFNDPAALDRLAKYLCNMDEIVVSCTIDDRLRWAEFLKGSGRHGEIVSEFTREIGALGVIHHDSANVSSLLVSTGRLGMRSRVLKRLFDISTSLAALILLAPVMLVVALAIKLHDGGPVFFHQRRMGRGNQFFEIYKFRSMGEADANGDRSASKDDDRITPIGRFIRRTSIDELPQLINVLKGDMSHRLWTTHCAIRLFSVLQLFSYSCWQIARTHSNEGKVHRPICRLGGGSVGIGCATGPAIEAVPLLRSIRARFDKR</sequence>
<dbReference type="PANTHER" id="PTHR30576:SF0">
    <property type="entry name" value="UNDECAPRENYL-PHOSPHATE N-ACETYLGALACTOSAMINYL 1-PHOSPHATE TRANSFERASE-RELATED"/>
    <property type="match status" value="1"/>
</dbReference>
<dbReference type="GO" id="GO:0000271">
    <property type="term" value="P:polysaccharide biosynthetic process"/>
    <property type="evidence" value="ECO:0007669"/>
    <property type="project" value="UniProtKB-KW"/>
</dbReference>
<proteinExistence type="inferred from homology"/>
<keyword evidence="5" id="KW-0808">Transferase</keyword>
<feature type="transmembrane region" description="Helical" evidence="3">
    <location>
        <begin position="132"/>
        <end position="153"/>
    </location>
</feature>
<dbReference type="InterPro" id="IPR003362">
    <property type="entry name" value="Bact_transf"/>
</dbReference>
<feature type="transmembrane region" description="Helical" evidence="3">
    <location>
        <begin position="63"/>
        <end position="86"/>
    </location>
</feature>
<keyword evidence="3" id="KW-1133">Transmembrane helix</keyword>
<feature type="transmembrane region" description="Helical" evidence="3">
    <location>
        <begin position="98"/>
        <end position="120"/>
    </location>
</feature>
<comment type="caution">
    <text evidence="5">The sequence shown here is derived from an EMBL/GenBank/DDBJ whole genome shotgun (WGS) entry which is preliminary data.</text>
</comment>